<dbReference type="SUPFAM" id="SSF52058">
    <property type="entry name" value="L domain-like"/>
    <property type="match status" value="1"/>
</dbReference>
<dbReference type="InterPro" id="IPR001611">
    <property type="entry name" value="Leu-rich_rpt"/>
</dbReference>
<dbReference type="EMBL" id="CAADRA010005124">
    <property type="protein sequence ID" value="VFT85344.1"/>
    <property type="molecule type" value="Genomic_DNA"/>
</dbReference>
<keyword evidence="2" id="KW-0677">Repeat</keyword>
<feature type="transmembrane region" description="Helical" evidence="5">
    <location>
        <begin position="71"/>
        <end position="91"/>
    </location>
</feature>
<evidence type="ECO:0000313" key="9">
    <source>
        <dbReference type="Proteomes" id="UP000332933"/>
    </source>
</evidence>
<dbReference type="EMBL" id="VJMH01005103">
    <property type="protein sequence ID" value="KAF0701012.1"/>
    <property type="molecule type" value="Genomic_DNA"/>
</dbReference>
<reference evidence="7" key="2">
    <citation type="submission" date="2019-06" db="EMBL/GenBank/DDBJ databases">
        <title>Genomics analysis of Aphanomyces spp. identifies a new class of oomycete effector associated with host adaptation.</title>
        <authorList>
            <person name="Gaulin E."/>
        </authorList>
    </citation>
    <scope>NUCLEOTIDE SEQUENCE</scope>
    <source>
        <strain evidence="7">CBS 578.67</strain>
    </source>
</reference>
<evidence type="ECO:0000256" key="4">
    <source>
        <dbReference type="ARBA" id="ARBA00023180"/>
    </source>
</evidence>
<dbReference type="InterPro" id="IPR032675">
    <property type="entry name" value="LRR_dom_sf"/>
</dbReference>
<evidence type="ECO:0000259" key="6">
    <source>
        <dbReference type="SMART" id="SM00004"/>
    </source>
</evidence>
<dbReference type="InterPro" id="IPR050328">
    <property type="entry name" value="Dev_Immune_Receptor"/>
</dbReference>
<dbReference type="Pfam" id="PF00066">
    <property type="entry name" value="Notch"/>
    <property type="match status" value="1"/>
</dbReference>
<feature type="transmembrane region" description="Helical" evidence="5">
    <location>
        <begin position="149"/>
        <end position="170"/>
    </location>
</feature>
<dbReference type="Pfam" id="PF13855">
    <property type="entry name" value="LRR_8"/>
    <property type="match status" value="1"/>
</dbReference>
<reference evidence="8 9" key="1">
    <citation type="submission" date="2019-03" db="EMBL/GenBank/DDBJ databases">
        <authorList>
            <person name="Gaulin E."/>
            <person name="Dumas B."/>
        </authorList>
    </citation>
    <scope>NUCLEOTIDE SEQUENCE [LARGE SCALE GENOMIC DNA]</scope>
    <source>
        <strain evidence="8">CBS 568.67</strain>
    </source>
</reference>
<keyword evidence="5" id="KW-1133">Transmembrane helix</keyword>
<keyword evidence="3" id="KW-1015">Disulfide bond</keyword>
<sequence length="627" mass="69235">MFLSSSRAGSSKARQLGPRNQSIATLQLKILLFHPARGLALVKHTIASIYFTLMCFLYLTTSADNLHAVQAYAPNGIGILMGCFAALHTYGLSRSCRVHATRSRIWSTRWTAFDRLVSPATQVTLAHFVNVMCQSYQAYHISHYLVDPGLAIGFVVVVSLNCIITPWFLLSRHKVVRQSVVPLIESVLGFFLSTLFQSYTFVYPALRFTFDPSLAHNIPYGTKLVQIGRSILVTSPLDFVTKIVIQYSSYASLRKLVESMHVPRRIRVSSQQTTGTRSTSQVVVEHFQLQFHQNRRRFVYVTCACAWGSYILSVSIAANWVGHHSCPDTCKQAFAPWWTSSCTCAYVELNCATQHVPGESIDALLDPASLGDLVFFIETRRCALSHGISLATLAPFQRLFGLHIAFSNMTDWHPSSHQHATLPDSLMRVYIRYSNLTAVPTVLAHVPTNLAVMTLEGANISTISDTFFEAWANLSTLALNDLGFTSIPMALSGGMLRLQVLEMRGNNISTIPPTWQPSLARLKHVDLSANALQDAPWSLGNAGVALELSSNPIAAVPSAVDPRLLVKHSIVLDDSPYCASQEAVCQTKCARMCETRLIGDGRCDWSCFTAACDYDGGDCDTYGFTRD</sequence>
<dbReference type="GO" id="GO:0005615">
    <property type="term" value="C:extracellular space"/>
    <property type="evidence" value="ECO:0007669"/>
    <property type="project" value="TreeGrafter"/>
</dbReference>
<proteinExistence type="predicted"/>
<accession>A0A485KKB9</accession>
<keyword evidence="1" id="KW-0732">Signal</keyword>
<evidence type="ECO:0000256" key="2">
    <source>
        <dbReference type="ARBA" id="ARBA00022737"/>
    </source>
</evidence>
<evidence type="ECO:0000313" key="7">
    <source>
        <dbReference type="EMBL" id="KAF0701012.1"/>
    </source>
</evidence>
<evidence type="ECO:0000256" key="1">
    <source>
        <dbReference type="ARBA" id="ARBA00022729"/>
    </source>
</evidence>
<feature type="transmembrane region" description="Helical" evidence="5">
    <location>
        <begin position="298"/>
        <end position="321"/>
    </location>
</feature>
<feature type="transmembrane region" description="Helical" evidence="5">
    <location>
        <begin position="38"/>
        <end position="59"/>
    </location>
</feature>
<keyword evidence="9" id="KW-1185">Reference proteome</keyword>
<dbReference type="Proteomes" id="UP000332933">
    <property type="component" value="Unassembled WGS sequence"/>
</dbReference>
<keyword evidence="5" id="KW-0812">Transmembrane</keyword>
<feature type="transmembrane region" description="Helical" evidence="5">
    <location>
        <begin position="182"/>
        <end position="206"/>
    </location>
</feature>
<dbReference type="PANTHER" id="PTHR24373:SF370">
    <property type="entry name" value="FISH-LIPS, ISOFORM E"/>
    <property type="match status" value="1"/>
</dbReference>
<organism evidence="8 9">
    <name type="scientific">Aphanomyces stellatus</name>
    <dbReference type="NCBI Taxonomy" id="120398"/>
    <lineage>
        <taxon>Eukaryota</taxon>
        <taxon>Sar</taxon>
        <taxon>Stramenopiles</taxon>
        <taxon>Oomycota</taxon>
        <taxon>Saprolegniomycetes</taxon>
        <taxon>Saprolegniales</taxon>
        <taxon>Verrucalvaceae</taxon>
        <taxon>Aphanomyces</taxon>
    </lineage>
</organism>
<dbReference type="AlphaFoldDB" id="A0A485KKB9"/>
<dbReference type="SMART" id="SM00004">
    <property type="entry name" value="NL"/>
    <property type="match status" value="1"/>
</dbReference>
<dbReference type="Gene3D" id="3.80.10.10">
    <property type="entry name" value="Ribonuclease Inhibitor"/>
    <property type="match status" value="1"/>
</dbReference>
<keyword evidence="5" id="KW-0472">Membrane</keyword>
<dbReference type="OrthoDB" id="107262at2759"/>
<evidence type="ECO:0000256" key="3">
    <source>
        <dbReference type="ARBA" id="ARBA00023157"/>
    </source>
</evidence>
<dbReference type="PANTHER" id="PTHR24373">
    <property type="entry name" value="SLIT RELATED LEUCINE-RICH REPEAT NEURONAL PROTEIN"/>
    <property type="match status" value="1"/>
</dbReference>
<keyword evidence="4" id="KW-0325">Glycoprotein</keyword>
<dbReference type="InterPro" id="IPR000800">
    <property type="entry name" value="Notch_dom"/>
</dbReference>
<protein>
    <submittedName>
        <fullName evidence="8">Aste57867_8458 protein</fullName>
    </submittedName>
</protein>
<name>A0A485KKB9_9STRA</name>
<feature type="domain" description="LNR" evidence="6">
    <location>
        <begin position="578"/>
        <end position="620"/>
    </location>
</feature>
<gene>
    <name evidence="8" type="primary">Aste57867_8458</name>
    <name evidence="7" type="ORF">As57867_008426</name>
    <name evidence="8" type="ORF">ASTE57867_8458</name>
</gene>
<evidence type="ECO:0000256" key="5">
    <source>
        <dbReference type="SAM" id="Phobius"/>
    </source>
</evidence>
<dbReference type="GO" id="GO:0031012">
    <property type="term" value="C:extracellular matrix"/>
    <property type="evidence" value="ECO:0007669"/>
    <property type="project" value="TreeGrafter"/>
</dbReference>
<evidence type="ECO:0000313" key="8">
    <source>
        <dbReference type="EMBL" id="VFT85344.1"/>
    </source>
</evidence>
<dbReference type="Gene3D" id="3.30.300.320">
    <property type="match status" value="1"/>
</dbReference>